<protein>
    <submittedName>
        <fullName evidence="21">Zinc finger, RING-type</fullName>
    </submittedName>
</protein>
<dbReference type="PROSITE" id="PS50089">
    <property type="entry name" value="ZF_RING_2"/>
    <property type="match status" value="1"/>
</dbReference>
<evidence type="ECO:0000256" key="19">
    <source>
        <dbReference type="SAM" id="SignalP"/>
    </source>
</evidence>
<dbReference type="InterPro" id="IPR001841">
    <property type="entry name" value="Znf_RING"/>
</dbReference>
<evidence type="ECO:0000259" key="20">
    <source>
        <dbReference type="PROSITE" id="PS50089"/>
    </source>
</evidence>
<keyword evidence="9" id="KW-0833">Ubl conjugation pathway</keyword>
<dbReference type="InterPro" id="IPR025287">
    <property type="entry name" value="WAK_GUB"/>
</dbReference>
<comment type="subcellular location">
    <subcellularLocation>
        <location evidence="2">Membrane</location>
        <topology evidence="2">Single-pass membrane protein</topology>
    </subcellularLocation>
</comment>
<feature type="transmembrane region" description="Helical" evidence="18">
    <location>
        <begin position="237"/>
        <end position="262"/>
    </location>
</feature>
<evidence type="ECO:0000256" key="11">
    <source>
        <dbReference type="ARBA" id="ARBA00022989"/>
    </source>
</evidence>
<comment type="catalytic activity">
    <reaction evidence="1">
        <text>S-ubiquitinyl-[E2 ubiquitin-conjugating enzyme]-L-cysteine + [acceptor protein]-L-lysine = [E2 ubiquitin-conjugating enzyme]-L-cysteine + N(6)-ubiquitinyl-[acceptor protein]-L-lysine.</text>
        <dbReference type="EC" id="2.3.2.27"/>
    </reaction>
</comment>
<reference evidence="21 22" key="1">
    <citation type="submission" date="2023-12" db="EMBL/GenBank/DDBJ databases">
        <title>A high-quality genome assembly for Dillenia turbinata (Dilleniales).</title>
        <authorList>
            <person name="Chanderbali A."/>
        </authorList>
    </citation>
    <scope>NUCLEOTIDE SEQUENCE [LARGE SCALE GENOMIC DNA]</scope>
    <source>
        <strain evidence="21">LSX21</strain>
        <tissue evidence="21">Leaf</tissue>
    </source>
</reference>
<comment type="pathway">
    <text evidence="3">Protein modification; protein ubiquitination.</text>
</comment>
<evidence type="ECO:0000313" key="21">
    <source>
        <dbReference type="EMBL" id="KAK6918223.1"/>
    </source>
</evidence>
<dbReference type="PANTHER" id="PTHR46279:SF2">
    <property type="entry name" value="RING-H2 FINGER PROTEIN ATL21A-RELATED"/>
    <property type="match status" value="1"/>
</dbReference>
<accession>A0AAN8UYT5</accession>
<keyword evidence="12 18" id="KW-0472">Membrane</keyword>
<evidence type="ECO:0000256" key="4">
    <source>
        <dbReference type="ARBA" id="ARBA00022679"/>
    </source>
</evidence>
<dbReference type="InterPro" id="IPR032872">
    <property type="entry name" value="WAK_assoc_C"/>
</dbReference>
<keyword evidence="22" id="KW-1185">Reference proteome</keyword>
<comment type="caution">
    <text evidence="21">The sequence shown here is derived from an EMBL/GenBank/DDBJ whole genome shotgun (WGS) entry which is preliminary data.</text>
</comment>
<dbReference type="EMBL" id="JBAMMX010000022">
    <property type="protein sequence ID" value="KAK6918223.1"/>
    <property type="molecule type" value="Genomic_DNA"/>
</dbReference>
<proteinExistence type="inferred from homology"/>
<keyword evidence="10" id="KW-0862">Zinc</keyword>
<dbReference type="GO" id="GO:0004674">
    <property type="term" value="F:protein serine/threonine kinase activity"/>
    <property type="evidence" value="ECO:0007669"/>
    <property type="project" value="UniProtKB-EC"/>
</dbReference>
<evidence type="ECO:0000256" key="2">
    <source>
        <dbReference type="ARBA" id="ARBA00004167"/>
    </source>
</evidence>
<evidence type="ECO:0000256" key="16">
    <source>
        <dbReference type="ARBA" id="ARBA00048679"/>
    </source>
</evidence>
<evidence type="ECO:0000256" key="7">
    <source>
        <dbReference type="ARBA" id="ARBA00022729"/>
    </source>
</evidence>
<keyword evidence="8 17" id="KW-0863">Zinc-finger</keyword>
<dbReference type="GO" id="GO:0061630">
    <property type="term" value="F:ubiquitin protein ligase activity"/>
    <property type="evidence" value="ECO:0007669"/>
    <property type="project" value="UniProtKB-EC"/>
</dbReference>
<keyword evidence="5 18" id="KW-0812">Transmembrane</keyword>
<dbReference type="InterPro" id="IPR013083">
    <property type="entry name" value="Znf_RING/FYVE/PHD"/>
</dbReference>
<evidence type="ECO:0000256" key="15">
    <source>
        <dbReference type="ARBA" id="ARBA00047899"/>
    </source>
</evidence>
<comment type="similarity">
    <text evidence="14">Belongs to the RING-type zinc finger family. ATL subfamily.</text>
</comment>
<dbReference type="Pfam" id="PF13947">
    <property type="entry name" value="GUB_WAK_bind"/>
    <property type="match status" value="1"/>
</dbReference>
<evidence type="ECO:0000256" key="10">
    <source>
        <dbReference type="ARBA" id="ARBA00022833"/>
    </source>
</evidence>
<sequence>MRVIKFLFLFFFFFFSNTIFANADCAIQFCSQSTPPMHFPFGVKSQQQENCSYPGFELSCNNQNQTVLKLPNSGEFVVNNINYVTQAIEVYDPQNCLPQRLLDFNLSGSPYTVSYKGNYTILSCPSEVSMSRFVSIECLSNSTDTVLAITSMSAANSTFASCKFIANVSVPDSLLHQHDNYFSSDLGKSMLLYWTKPDCRYCEVQGGLCGFSSNSSQQIRCSFSDDSGRYSGSALRVFRVICFSITLPAITCAFGIAFFFFLTNRHGRHHHRDEAEQNEVPPQSTITVGLDEVTIQSYKKFILGESKRVPGHDDSTCAICLTEYTAKETLRCMPDCEHCFHADCIDVWLRVNSTCPVCRNSPLGHRESLRRTGLPLEVLGFVNLNER</sequence>
<evidence type="ECO:0000256" key="9">
    <source>
        <dbReference type="ARBA" id="ARBA00022786"/>
    </source>
</evidence>
<feature type="chain" id="PRO_5042866374" evidence="19">
    <location>
        <begin position="24"/>
        <end position="387"/>
    </location>
</feature>
<evidence type="ECO:0000256" key="8">
    <source>
        <dbReference type="ARBA" id="ARBA00022771"/>
    </source>
</evidence>
<gene>
    <name evidence="21" type="ORF">RJ641_016645</name>
</gene>
<evidence type="ECO:0000256" key="12">
    <source>
        <dbReference type="ARBA" id="ARBA00023136"/>
    </source>
</evidence>
<evidence type="ECO:0000256" key="14">
    <source>
        <dbReference type="ARBA" id="ARBA00024209"/>
    </source>
</evidence>
<feature type="signal peptide" evidence="19">
    <location>
        <begin position="1"/>
        <end position="23"/>
    </location>
</feature>
<evidence type="ECO:0000256" key="6">
    <source>
        <dbReference type="ARBA" id="ARBA00022723"/>
    </source>
</evidence>
<dbReference type="Pfam" id="PF14380">
    <property type="entry name" value="WAK_assoc"/>
    <property type="match status" value="1"/>
</dbReference>
<dbReference type="CDD" id="cd16461">
    <property type="entry name" value="RING-H2_EL5-like"/>
    <property type="match status" value="1"/>
</dbReference>
<comment type="catalytic activity">
    <reaction evidence="15">
        <text>L-threonyl-[protein] + ATP = O-phospho-L-threonyl-[protein] + ADP + H(+)</text>
        <dbReference type="Rhea" id="RHEA:46608"/>
        <dbReference type="Rhea" id="RHEA-COMP:11060"/>
        <dbReference type="Rhea" id="RHEA-COMP:11605"/>
        <dbReference type="ChEBI" id="CHEBI:15378"/>
        <dbReference type="ChEBI" id="CHEBI:30013"/>
        <dbReference type="ChEBI" id="CHEBI:30616"/>
        <dbReference type="ChEBI" id="CHEBI:61977"/>
        <dbReference type="ChEBI" id="CHEBI:456216"/>
        <dbReference type="EC" id="2.7.11.1"/>
    </reaction>
</comment>
<dbReference type="SUPFAM" id="SSF57850">
    <property type="entry name" value="RING/U-box"/>
    <property type="match status" value="1"/>
</dbReference>
<evidence type="ECO:0000313" key="22">
    <source>
        <dbReference type="Proteomes" id="UP001370490"/>
    </source>
</evidence>
<evidence type="ECO:0000256" key="18">
    <source>
        <dbReference type="SAM" id="Phobius"/>
    </source>
</evidence>
<keyword evidence="13" id="KW-0325">Glycoprotein</keyword>
<dbReference type="GO" id="GO:0030247">
    <property type="term" value="F:polysaccharide binding"/>
    <property type="evidence" value="ECO:0007669"/>
    <property type="project" value="InterPro"/>
</dbReference>
<evidence type="ECO:0000256" key="5">
    <source>
        <dbReference type="ARBA" id="ARBA00022692"/>
    </source>
</evidence>
<keyword evidence="11 18" id="KW-1133">Transmembrane helix</keyword>
<dbReference type="AlphaFoldDB" id="A0AAN8UYT5"/>
<dbReference type="GO" id="GO:0008270">
    <property type="term" value="F:zinc ion binding"/>
    <property type="evidence" value="ECO:0007669"/>
    <property type="project" value="UniProtKB-KW"/>
</dbReference>
<dbReference type="Pfam" id="PF13639">
    <property type="entry name" value="zf-RING_2"/>
    <property type="match status" value="1"/>
</dbReference>
<evidence type="ECO:0000256" key="1">
    <source>
        <dbReference type="ARBA" id="ARBA00000900"/>
    </source>
</evidence>
<evidence type="ECO:0000256" key="13">
    <source>
        <dbReference type="ARBA" id="ARBA00023180"/>
    </source>
</evidence>
<dbReference type="Proteomes" id="UP001370490">
    <property type="component" value="Unassembled WGS sequence"/>
</dbReference>
<dbReference type="InterPro" id="IPR046948">
    <property type="entry name" value="ATL20-22-like"/>
</dbReference>
<organism evidence="21 22">
    <name type="scientific">Dillenia turbinata</name>
    <dbReference type="NCBI Taxonomy" id="194707"/>
    <lineage>
        <taxon>Eukaryota</taxon>
        <taxon>Viridiplantae</taxon>
        <taxon>Streptophyta</taxon>
        <taxon>Embryophyta</taxon>
        <taxon>Tracheophyta</taxon>
        <taxon>Spermatophyta</taxon>
        <taxon>Magnoliopsida</taxon>
        <taxon>eudicotyledons</taxon>
        <taxon>Gunneridae</taxon>
        <taxon>Pentapetalae</taxon>
        <taxon>Dilleniales</taxon>
        <taxon>Dilleniaceae</taxon>
        <taxon>Dillenia</taxon>
    </lineage>
</organism>
<dbReference type="PANTHER" id="PTHR46279">
    <property type="entry name" value="RING/U-BOX SUPERFAMILY PROTEIN"/>
    <property type="match status" value="1"/>
</dbReference>
<dbReference type="Gene3D" id="3.30.40.10">
    <property type="entry name" value="Zinc/RING finger domain, C3HC4 (zinc finger)"/>
    <property type="match status" value="1"/>
</dbReference>
<keyword evidence="4" id="KW-0808">Transferase</keyword>
<evidence type="ECO:0000256" key="3">
    <source>
        <dbReference type="ARBA" id="ARBA00004906"/>
    </source>
</evidence>
<dbReference type="SMART" id="SM00184">
    <property type="entry name" value="RING"/>
    <property type="match status" value="1"/>
</dbReference>
<dbReference type="GO" id="GO:0016020">
    <property type="term" value="C:membrane"/>
    <property type="evidence" value="ECO:0007669"/>
    <property type="project" value="UniProtKB-SubCell"/>
</dbReference>
<evidence type="ECO:0000256" key="17">
    <source>
        <dbReference type="PROSITE-ProRule" id="PRU00175"/>
    </source>
</evidence>
<name>A0AAN8UYT5_9MAGN</name>
<keyword evidence="7 19" id="KW-0732">Signal</keyword>
<keyword evidence="6" id="KW-0479">Metal-binding</keyword>
<feature type="domain" description="RING-type" evidence="20">
    <location>
        <begin position="317"/>
        <end position="359"/>
    </location>
</feature>
<comment type="catalytic activity">
    <reaction evidence="16">
        <text>L-seryl-[protein] + ATP = O-phospho-L-seryl-[protein] + ADP + H(+)</text>
        <dbReference type="Rhea" id="RHEA:17989"/>
        <dbReference type="Rhea" id="RHEA-COMP:9863"/>
        <dbReference type="Rhea" id="RHEA-COMP:11604"/>
        <dbReference type="ChEBI" id="CHEBI:15378"/>
        <dbReference type="ChEBI" id="CHEBI:29999"/>
        <dbReference type="ChEBI" id="CHEBI:30616"/>
        <dbReference type="ChEBI" id="CHEBI:83421"/>
        <dbReference type="ChEBI" id="CHEBI:456216"/>
        <dbReference type="EC" id="2.7.11.1"/>
    </reaction>
</comment>